<comment type="caution">
    <text evidence="1">The sequence shown here is derived from an EMBL/GenBank/DDBJ whole genome shotgun (WGS) entry which is preliminary data.</text>
</comment>
<proteinExistence type="predicted"/>
<dbReference type="AlphaFoldDB" id="M0G4U9"/>
<name>M0G4U9_HALPT</name>
<organism evidence="1 2">
    <name type="scientific">Haloferax prahovense (strain DSM 18310 / JCM 13924 / TL6)</name>
    <dbReference type="NCBI Taxonomy" id="1227461"/>
    <lineage>
        <taxon>Archaea</taxon>
        <taxon>Methanobacteriati</taxon>
        <taxon>Methanobacteriota</taxon>
        <taxon>Stenosarchaea group</taxon>
        <taxon>Halobacteria</taxon>
        <taxon>Halobacteriales</taxon>
        <taxon>Haloferacaceae</taxon>
        <taxon>Haloferax</taxon>
    </lineage>
</organism>
<keyword evidence="2" id="KW-1185">Reference proteome</keyword>
<dbReference type="EMBL" id="AOLG01000047">
    <property type="protein sequence ID" value="ELZ67220.1"/>
    <property type="molecule type" value="Genomic_DNA"/>
</dbReference>
<sequence>MDTSVWQLAHSASATASFGTDVPHRGHRERVREYSVYGAIREFSLDSLIHDQIGHEYKKFWILRV</sequence>
<reference evidence="1 2" key="1">
    <citation type="journal article" date="2014" name="PLoS Genet.">
        <title>Phylogenetically driven sequencing of extremely halophilic archaea reveals strategies for static and dynamic osmo-response.</title>
        <authorList>
            <person name="Becker E.A."/>
            <person name="Seitzer P.M."/>
            <person name="Tritt A."/>
            <person name="Larsen D."/>
            <person name="Krusor M."/>
            <person name="Yao A.I."/>
            <person name="Wu D."/>
            <person name="Madern D."/>
            <person name="Eisen J.A."/>
            <person name="Darling A.E."/>
            <person name="Facciotti M.T."/>
        </authorList>
    </citation>
    <scope>NUCLEOTIDE SEQUENCE [LARGE SCALE GENOMIC DNA]</scope>
    <source>
        <strain evidence="2">DSM 18310 / JCM 13924 / TL6</strain>
    </source>
</reference>
<evidence type="ECO:0000313" key="2">
    <source>
        <dbReference type="Proteomes" id="UP000011559"/>
    </source>
</evidence>
<evidence type="ECO:0000313" key="1">
    <source>
        <dbReference type="EMBL" id="ELZ67220.1"/>
    </source>
</evidence>
<gene>
    <name evidence="1" type="ORF">C457_14334</name>
</gene>
<dbReference type="Proteomes" id="UP000011559">
    <property type="component" value="Unassembled WGS sequence"/>
</dbReference>
<protein>
    <submittedName>
        <fullName evidence="1">Uncharacterized protein</fullName>
    </submittedName>
</protein>
<accession>M0G4U9</accession>